<evidence type="ECO:0000256" key="8">
    <source>
        <dbReference type="ARBA" id="ARBA00033461"/>
    </source>
</evidence>
<dbReference type="AlphaFoldDB" id="A0A7D5M0U4"/>
<comment type="subunit">
    <text evidence="3 9">Heterohexamer of two alpha and four beta subunits.</text>
</comment>
<dbReference type="HAMAP" id="MF_00307">
    <property type="entry name" value="PfdB"/>
    <property type="match status" value="1"/>
</dbReference>
<evidence type="ECO:0000256" key="10">
    <source>
        <dbReference type="SAM" id="MobiDB-lite"/>
    </source>
</evidence>
<evidence type="ECO:0000256" key="4">
    <source>
        <dbReference type="ARBA" id="ARBA00016304"/>
    </source>
</evidence>
<dbReference type="GO" id="GO:0051087">
    <property type="term" value="F:protein-folding chaperone binding"/>
    <property type="evidence" value="ECO:0007669"/>
    <property type="project" value="TreeGrafter"/>
</dbReference>
<proteinExistence type="inferred from homology"/>
<evidence type="ECO:0000256" key="1">
    <source>
        <dbReference type="ARBA" id="ARBA00004496"/>
    </source>
</evidence>
<dbReference type="SUPFAM" id="SSF46579">
    <property type="entry name" value="Prefoldin"/>
    <property type="match status" value="1"/>
</dbReference>
<protein>
    <recommendedName>
        <fullName evidence="4 9">Prefoldin subunit beta</fullName>
    </recommendedName>
    <alternativeName>
        <fullName evidence="8 9">GimC subunit beta</fullName>
    </alternativeName>
</protein>
<keyword evidence="12" id="KW-1185">Reference proteome</keyword>
<evidence type="ECO:0000313" key="12">
    <source>
        <dbReference type="Proteomes" id="UP000509441"/>
    </source>
</evidence>
<evidence type="ECO:0000256" key="7">
    <source>
        <dbReference type="ARBA" id="ARBA00025077"/>
    </source>
</evidence>
<evidence type="ECO:0000256" key="3">
    <source>
        <dbReference type="ARBA" id="ARBA00011716"/>
    </source>
</evidence>
<dbReference type="KEGG" id="nox:C5F49_02355"/>
<evidence type="ECO:0000256" key="9">
    <source>
        <dbReference type="HAMAP-Rule" id="MF_00307"/>
    </source>
</evidence>
<dbReference type="EMBL" id="CP026994">
    <property type="protein sequence ID" value="QLH04286.1"/>
    <property type="molecule type" value="Genomic_DNA"/>
</dbReference>
<organism evidence="11 12">
    <name type="scientific">Nitrosopumilus oxyclinae</name>
    <dbReference type="NCBI Taxonomy" id="1959104"/>
    <lineage>
        <taxon>Archaea</taxon>
        <taxon>Nitrososphaerota</taxon>
        <taxon>Nitrososphaeria</taxon>
        <taxon>Nitrosopumilales</taxon>
        <taxon>Nitrosopumilaceae</taxon>
        <taxon>Nitrosopumilus</taxon>
    </lineage>
</organism>
<dbReference type="GO" id="GO:0006457">
    <property type="term" value="P:protein folding"/>
    <property type="evidence" value="ECO:0007669"/>
    <property type="project" value="UniProtKB-UniRule"/>
</dbReference>
<sequence>MSAGQMPPWLQEQIMKLQQAQQSLQSVMTQKQHLEIENAETEKALEELRKVADGDAVFKQAGTVLIKSKKEELIAELEERIELTKTRATVLEKQETRLKESLKEQEAKITEQMKGGAAGTPPNSPPVEDNPRK</sequence>
<dbReference type="GO" id="GO:0005737">
    <property type="term" value="C:cytoplasm"/>
    <property type="evidence" value="ECO:0007669"/>
    <property type="project" value="UniProtKB-SubCell"/>
</dbReference>
<dbReference type="OrthoDB" id="11287at2157"/>
<dbReference type="CDD" id="cd23162">
    <property type="entry name" value="Prefoldin_beta_GimC"/>
    <property type="match status" value="1"/>
</dbReference>
<dbReference type="GO" id="GO:0016272">
    <property type="term" value="C:prefoldin complex"/>
    <property type="evidence" value="ECO:0007669"/>
    <property type="project" value="UniProtKB-UniRule"/>
</dbReference>
<evidence type="ECO:0000256" key="6">
    <source>
        <dbReference type="ARBA" id="ARBA00023186"/>
    </source>
</evidence>
<feature type="region of interest" description="Disordered" evidence="10">
    <location>
        <begin position="98"/>
        <end position="133"/>
    </location>
</feature>
<name>A0A7D5M0U4_9ARCH</name>
<comment type="function">
    <text evidence="7 9">Molecular chaperone capable of stabilizing a range of proteins. Seems to fulfill an ATP-independent, HSP70-like function in archaeal de novo protein folding.</text>
</comment>
<gene>
    <name evidence="9" type="primary">pfdB</name>
    <name evidence="11" type="ORF">C5F49_02355</name>
</gene>
<dbReference type="InterPro" id="IPR002777">
    <property type="entry name" value="PFD_beta-like"/>
</dbReference>
<dbReference type="GeneID" id="56060757"/>
<dbReference type="InterPro" id="IPR009053">
    <property type="entry name" value="Prefoldin"/>
</dbReference>
<dbReference type="RefSeq" id="WP_179363163.1">
    <property type="nucleotide sequence ID" value="NZ_CP026994.1"/>
</dbReference>
<reference evidence="11 12" key="1">
    <citation type="submission" date="2018-02" db="EMBL/GenBank/DDBJ databases">
        <title>Complete genome of Nitrosopumilus oxyclinae HCE1.</title>
        <authorList>
            <person name="Qin W."/>
            <person name="Zheng Y."/>
            <person name="Stahl D.A."/>
        </authorList>
    </citation>
    <scope>NUCLEOTIDE SEQUENCE [LARGE SCALE GENOMIC DNA]</scope>
    <source>
        <strain evidence="11 12">HCE1</strain>
    </source>
</reference>
<keyword evidence="5 9" id="KW-0963">Cytoplasm</keyword>
<comment type="subcellular location">
    <subcellularLocation>
        <location evidence="1 9">Cytoplasm</location>
    </subcellularLocation>
</comment>
<dbReference type="GO" id="GO:0051131">
    <property type="term" value="P:chaperone-mediated protein complex assembly"/>
    <property type="evidence" value="ECO:0007669"/>
    <property type="project" value="TreeGrafter"/>
</dbReference>
<dbReference type="GO" id="GO:0051082">
    <property type="term" value="F:unfolded protein binding"/>
    <property type="evidence" value="ECO:0007669"/>
    <property type="project" value="UniProtKB-UniRule"/>
</dbReference>
<evidence type="ECO:0000256" key="2">
    <source>
        <dbReference type="ARBA" id="ARBA00008045"/>
    </source>
</evidence>
<accession>A0A7D5M0U4</accession>
<dbReference type="Gene3D" id="1.10.287.370">
    <property type="match status" value="1"/>
</dbReference>
<evidence type="ECO:0000256" key="5">
    <source>
        <dbReference type="ARBA" id="ARBA00022490"/>
    </source>
</evidence>
<dbReference type="Proteomes" id="UP000509441">
    <property type="component" value="Chromosome"/>
</dbReference>
<feature type="compositionally biased region" description="Basic and acidic residues" evidence="10">
    <location>
        <begin position="98"/>
        <end position="111"/>
    </location>
</feature>
<dbReference type="NCBIfam" id="TIGR02338">
    <property type="entry name" value="gimC_beta"/>
    <property type="match status" value="1"/>
</dbReference>
<dbReference type="InterPro" id="IPR012713">
    <property type="entry name" value="PfdB"/>
</dbReference>
<dbReference type="PANTHER" id="PTHR21431">
    <property type="entry name" value="PREFOLDIN SUBUNIT 6"/>
    <property type="match status" value="1"/>
</dbReference>
<dbReference type="FunFam" id="1.10.287.370:FF:000013">
    <property type="entry name" value="Prefoldin subunit beta"/>
    <property type="match status" value="1"/>
</dbReference>
<keyword evidence="6 9" id="KW-0143">Chaperone</keyword>
<dbReference type="PANTHER" id="PTHR21431:SF0">
    <property type="entry name" value="PREFOLDIN SUBUNIT 6"/>
    <property type="match status" value="1"/>
</dbReference>
<evidence type="ECO:0000313" key="11">
    <source>
        <dbReference type="EMBL" id="QLH04286.1"/>
    </source>
</evidence>
<comment type="similarity">
    <text evidence="2 9">Belongs to the prefoldin subunit beta family.</text>
</comment>
<dbReference type="Pfam" id="PF01920">
    <property type="entry name" value="Prefoldin_2"/>
    <property type="match status" value="1"/>
</dbReference>